<evidence type="ECO:0000313" key="2">
    <source>
        <dbReference type="Proteomes" id="UP000012073"/>
    </source>
</evidence>
<dbReference type="Proteomes" id="UP000012073">
    <property type="component" value="Unassembled WGS sequence"/>
</dbReference>
<organism evidence="1 2">
    <name type="scientific">Chondrus crispus</name>
    <name type="common">Carrageen Irish moss</name>
    <name type="synonym">Polymorpha crispa</name>
    <dbReference type="NCBI Taxonomy" id="2769"/>
    <lineage>
        <taxon>Eukaryota</taxon>
        <taxon>Rhodophyta</taxon>
        <taxon>Florideophyceae</taxon>
        <taxon>Rhodymeniophycidae</taxon>
        <taxon>Gigartinales</taxon>
        <taxon>Gigartinaceae</taxon>
        <taxon>Chondrus</taxon>
    </lineage>
</organism>
<dbReference type="EMBL" id="HG001747">
    <property type="protein sequence ID" value="CDF35797.1"/>
    <property type="molecule type" value="Genomic_DNA"/>
</dbReference>
<keyword evidence="2" id="KW-1185">Reference proteome</keyword>
<dbReference type="KEGG" id="ccp:CHC_T00004164001"/>
<protein>
    <submittedName>
        <fullName evidence="1">Uncharacterized protein</fullName>
    </submittedName>
</protein>
<gene>
    <name evidence="1" type="ORF">CHC_T00004164001</name>
</gene>
<proteinExistence type="predicted"/>
<name>R7QBA4_CHOCR</name>
<dbReference type="GeneID" id="17323329"/>
<dbReference type="RefSeq" id="XP_005715616.1">
    <property type="nucleotide sequence ID" value="XM_005715559.1"/>
</dbReference>
<dbReference type="AlphaFoldDB" id="R7QBA4"/>
<evidence type="ECO:0000313" key="1">
    <source>
        <dbReference type="EMBL" id="CDF35797.1"/>
    </source>
</evidence>
<reference evidence="2" key="1">
    <citation type="journal article" date="2013" name="Proc. Natl. Acad. Sci. U.S.A.">
        <title>Genome structure and metabolic features in the red seaweed Chondrus crispus shed light on evolution of the Archaeplastida.</title>
        <authorList>
            <person name="Collen J."/>
            <person name="Porcel B."/>
            <person name="Carre W."/>
            <person name="Ball S.G."/>
            <person name="Chaparro C."/>
            <person name="Tonon T."/>
            <person name="Barbeyron T."/>
            <person name="Michel G."/>
            <person name="Noel B."/>
            <person name="Valentin K."/>
            <person name="Elias M."/>
            <person name="Artiguenave F."/>
            <person name="Arun A."/>
            <person name="Aury J.M."/>
            <person name="Barbosa-Neto J.F."/>
            <person name="Bothwell J.H."/>
            <person name="Bouget F.Y."/>
            <person name="Brillet L."/>
            <person name="Cabello-Hurtado F."/>
            <person name="Capella-Gutierrez S."/>
            <person name="Charrier B."/>
            <person name="Cladiere L."/>
            <person name="Cock J.M."/>
            <person name="Coelho S.M."/>
            <person name="Colleoni C."/>
            <person name="Czjzek M."/>
            <person name="Da Silva C."/>
            <person name="Delage L."/>
            <person name="Denoeud F."/>
            <person name="Deschamps P."/>
            <person name="Dittami S.M."/>
            <person name="Gabaldon T."/>
            <person name="Gachon C.M."/>
            <person name="Groisillier A."/>
            <person name="Herve C."/>
            <person name="Jabbari K."/>
            <person name="Katinka M."/>
            <person name="Kloareg B."/>
            <person name="Kowalczyk N."/>
            <person name="Labadie K."/>
            <person name="Leblanc C."/>
            <person name="Lopez P.J."/>
            <person name="McLachlan D.H."/>
            <person name="Meslet-Cladiere L."/>
            <person name="Moustafa A."/>
            <person name="Nehr Z."/>
            <person name="Nyvall Collen P."/>
            <person name="Panaud O."/>
            <person name="Partensky F."/>
            <person name="Poulain J."/>
            <person name="Rensing S.A."/>
            <person name="Rousvoal S."/>
            <person name="Samson G."/>
            <person name="Symeonidi A."/>
            <person name="Weissenbach J."/>
            <person name="Zambounis A."/>
            <person name="Wincker P."/>
            <person name="Boyen C."/>
        </authorList>
    </citation>
    <scope>NUCLEOTIDE SEQUENCE [LARGE SCALE GENOMIC DNA]</scope>
    <source>
        <strain evidence="2">cv. Stackhouse</strain>
    </source>
</reference>
<sequence length="57" mass="6402">MSKINIELSNEQSTSYKWYDREIRVGIIPDSGTGLTITCVSLQDGLTFQYLSCGIQQ</sequence>
<accession>R7QBA4</accession>
<dbReference type="Gramene" id="CDF35797">
    <property type="protein sequence ID" value="CDF35797"/>
    <property type="gene ID" value="CHC_T00004164001"/>
</dbReference>